<name>A0A0H5REB8_9EUKA</name>
<dbReference type="AlphaFoldDB" id="A0A0H5REB8"/>
<dbReference type="Gene3D" id="1.20.58.2190">
    <property type="match status" value="1"/>
</dbReference>
<protein>
    <recommendedName>
        <fullName evidence="1">PUB domain-containing protein</fullName>
    </recommendedName>
</protein>
<dbReference type="SUPFAM" id="SSF143503">
    <property type="entry name" value="PUG domain-like"/>
    <property type="match status" value="1"/>
</dbReference>
<reference evidence="2" key="1">
    <citation type="submission" date="2015-04" db="EMBL/GenBank/DDBJ databases">
        <title>The genome sequence of the plant pathogenic Rhizarian Plasmodiophora brassicae reveals insights in its biotrophic life cycle and the origin of chitin synthesis.</title>
        <authorList>
            <person name="Schwelm A."/>
            <person name="Fogelqvist J."/>
            <person name="Knaust A."/>
            <person name="Julke S."/>
            <person name="Lilja T."/>
            <person name="Dhandapani V."/>
            <person name="Bonilla-Rosso G."/>
            <person name="Karlsson M."/>
            <person name="Shevchenko A."/>
            <person name="Choi S.R."/>
            <person name="Kim H.G."/>
            <person name="Park J.Y."/>
            <person name="Lim Y.P."/>
            <person name="Ludwig-Muller J."/>
            <person name="Dixelius C."/>
        </authorList>
    </citation>
    <scope>NUCLEOTIDE SEQUENCE</scope>
    <source>
        <tissue evidence="2">Potato root galls</tissue>
    </source>
</reference>
<dbReference type="InterPro" id="IPR018997">
    <property type="entry name" value="PUB_domain"/>
</dbReference>
<dbReference type="InterPro" id="IPR036339">
    <property type="entry name" value="PUB-like_dom_sf"/>
</dbReference>
<evidence type="ECO:0000259" key="1">
    <source>
        <dbReference type="Pfam" id="PF09409"/>
    </source>
</evidence>
<evidence type="ECO:0000313" key="2">
    <source>
        <dbReference type="EMBL" id="CRZ12106.1"/>
    </source>
</evidence>
<proteinExistence type="predicted"/>
<dbReference type="Pfam" id="PF09409">
    <property type="entry name" value="PUB"/>
    <property type="match status" value="1"/>
</dbReference>
<dbReference type="EMBL" id="HACM01011664">
    <property type="protein sequence ID" value="CRZ12106.1"/>
    <property type="molecule type" value="Transcribed_RNA"/>
</dbReference>
<dbReference type="CDD" id="cd09212">
    <property type="entry name" value="PUB"/>
    <property type="match status" value="1"/>
</dbReference>
<feature type="domain" description="PUB" evidence="1">
    <location>
        <begin position="34"/>
        <end position="105"/>
    </location>
</feature>
<organism evidence="2">
    <name type="scientific">Spongospora subterranea</name>
    <dbReference type="NCBI Taxonomy" id="70186"/>
    <lineage>
        <taxon>Eukaryota</taxon>
        <taxon>Sar</taxon>
        <taxon>Rhizaria</taxon>
        <taxon>Endomyxa</taxon>
        <taxon>Phytomyxea</taxon>
        <taxon>Plasmodiophorida</taxon>
        <taxon>Plasmodiophoridae</taxon>
        <taxon>Spongospora</taxon>
    </lineage>
</organism>
<sequence>MSSESDQRYSPEGEQDVLNAFRLMLLTNDNKMIYSAMSLLRKILMNVQKHPQKGIYHRVRLSSKPVQDHLMPVPGSIALLRAVGFQDAGDSEHLELHALTKGDCDKLNNAIIVLDCKMNDIVHPFSDAHDPIRDLDVFSGVLRRHHRNEERNKEQIAILAKIEAAKRERYIDQEQKRH</sequence>
<accession>A0A0H5REB8</accession>